<accession>A0ABS3C2X7</accession>
<name>A0ABS3C2X7_9BACT</name>
<keyword evidence="3" id="KW-1185">Reference proteome</keyword>
<protein>
    <submittedName>
        <fullName evidence="2">Uncharacterized protein</fullName>
    </submittedName>
</protein>
<reference evidence="2 3" key="1">
    <citation type="submission" date="2021-03" db="EMBL/GenBank/DDBJ databases">
        <title>novel species isolated from a fishpond in China.</title>
        <authorList>
            <person name="Lu H."/>
            <person name="Cai Z."/>
        </authorList>
    </citation>
    <scope>NUCLEOTIDE SEQUENCE [LARGE SCALE GENOMIC DNA]</scope>
    <source>
        <strain evidence="2 3">H41</strain>
    </source>
</reference>
<evidence type="ECO:0000313" key="3">
    <source>
        <dbReference type="Proteomes" id="UP000664317"/>
    </source>
</evidence>
<evidence type="ECO:0000313" key="2">
    <source>
        <dbReference type="EMBL" id="MBN7811463.1"/>
    </source>
</evidence>
<dbReference type="RefSeq" id="WP_206578246.1">
    <property type="nucleotide sequence ID" value="NZ_JAFKCT010000004.1"/>
</dbReference>
<comment type="caution">
    <text evidence="2">The sequence shown here is derived from an EMBL/GenBank/DDBJ whole genome shotgun (WGS) entry which is preliminary data.</text>
</comment>
<dbReference type="Proteomes" id="UP000664317">
    <property type="component" value="Unassembled WGS sequence"/>
</dbReference>
<feature type="region of interest" description="Disordered" evidence="1">
    <location>
        <begin position="37"/>
        <end position="61"/>
    </location>
</feature>
<gene>
    <name evidence="2" type="ORF">J0A68_10885</name>
</gene>
<evidence type="ECO:0000256" key="1">
    <source>
        <dbReference type="SAM" id="MobiDB-lite"/>
    </source>
</evidence>
<feature type="compositionally biased region" description="Low complexity" evidence="1">
    <location>
        <begin position="50"/>
        <end position="60"/>
    </location>
</feature>
<dbReference type="EMBL" id="JAFKCT010000004">
    <property type="protein sequence ID" value="MBN7811463.1"/>
    <property type="molecule type" value="Genomic_DNA"/>
</dbReference>
<organism evidence="2 3">
    <name type="scientific">Algoriphagus oliviformis</name>
    <dbReference type="NCBI Taxonomy" id="2811231"/>
    <lineage>
        <taxon>Bacteria</taxon>
        <taxon>Pseudomonadati</taxon>
        <taxon>Bacteroidota</taxon>
        <taxon>Cytophagia</taxon>
        <taxon>Cytophagales</taxon>
        <taxon>Cyclobacteriaceae</taxon>
        <taxon>Algoriphagus</taxon>
    </lineage>
</organism>
<proteinExistence type="predicted"/>
<sequence length="95" mass="10792">MIYFVSLGMGKIIIETKDKSKLDLVKSMLEAMRIGFEEVEDRGEMPENPSPSGDPFFSDPKNLKELDRRLEELEKGTAKPISFSKEELAELLKAK</sequence>